<dbReference type="EMBL" id="OU898282">
    <property type="protein sequence ID" value="CAG9838204.1"/>
    <property type="molecule type" value="Genomic_DNA"/>
</dbReference>
<evidence type="ECO:0000313" key="4">
    <source>
        <dbReference type="EMBL" id="CAG9838204.1"/>
    </source>
</evidence>
<comment type="similarity">
    <text evidence="1">Belongs to the heat shock protein 70 family.</text>
</comment>
<dbReference type="Proteomes" id="UP001153709">
    <property type="component" value="Chromosome 7"/>
</dbReference>
<evidence type="ECO:0000313" key="5">
    <source>
        <dbReference type="Proteomes" id="UP001153709"/>
    </source>
</evidence>
<dbReference type="GO" id="GO:0005524">
    <property type="term" value="F:ATP binding"/>
    <property type="evidence" value="ECO:0007669"/>
    <property type="project" value="UniProtKB-KW"/>
</dbReference>
<dbReference type="SUPFAM" id="SSF100934">
    <property type="entry name" value="Heat shock protein 70kD (HSP70), C-terminal subdomain"/>
    <property type="match status" value="1"/>
</dbReference>
<dbReference type="GO" id="GO:0140662">
    <property type="term" value="F:ATP-dependent protein folding chaperone"/>
    <property type="evidence" value="ECO:0007669"/>
    <property type="project" value="InterPro"/>
</dbReference>
<evidence type="ECO:0000256" key="1">
    <source>
        <dbReference type="ARBA" id="ARBA00007381"/>
    </source>
</evidence>
<organism evidence="4 5">
    <name type="scientific">Diabrotica balteata</name>
    <name type="common">Banded cucumber beetle</name>
    <dbReference type="NCBI Taxonomy" id="107213"/>
    <lineage>
        <taxon>Eukaryota</taxon>
        <taxon>Metazoa</taxon>
        <taxon>Ecdysozoa</taxon>
        <taxon>Arthropoda</taxon>
        <taxon>Hexapoda</taxon>
        <taxon>Insecta</taxon>
        <taxon>Pterygota</taxon>
        <taxon>Neoptera</taxon>
        <taxon>Endopterygota</taxon>
        <taxon>Coleoptera</taxon>
        <taxon>Polyphaga</taxon>
        <taxon>Cucujiformia</taxon>
        <taxon>Chrysomeloidea</taxon>
        <taxon>Chrysomelidae</taxon>
        <taxon>Galerucinae</taxon>
        <taxon>Diabroticina</taxon>
        <taxon>Diabroticites</taxon>
        <taxon>Diabrotica</taxon>
    </lineage>
</organism>
<sequence>MVNDAEKYRTEDDKQKATISDKNVLESYCFNIKSTIEDNKIKDNISENGKTTVMMKCNEVIAWLDANQLAEKEEYEHKQKELENICNPSITKLYKDAGGVPGGMPGSFLGGTAPGAAGAAGAAGQTIEEVD</sequence>
<proteinExistence type="inferred from homology"/>
<reference evidence="4" key="1">
    <citation type="submission" date="2022-01" db="EMBL/GenBank/DDBJ databases">
        <authorList>
            <person name="King R."/>
        </authorList>
    </citation>
    <scope>NUCLEOTIDE SEQUENCE</scope>
</reference>
<name>A0A9N9T965_DIABA</name>
<dbReference type="AlphaFoldDB" id="A0A9N9T965"/>
<accession>A0A9N9T965</accession>
<dbReference type="Pfam" id="PF00012">
    <property type="entry name" value="HSP70"/>
    <property type="match status" value="1"/>
</dbReference>
<protein>
    <recommendedName>
        <fullName evidence="6">Heat shock protein 70</fullName>
    </recommendedName>
</protein>
<gene>
    <name evidence="4" type="ORF">DIABBA_LOCUS11125</name>
</gene>
<keyword evidence="5" id="KW-1185">Reference proteome</keyword>
<evidence type="ECO:0000256" key="3">
    <source>
        <dbReference type="ARBA" id="ARBA00022840"/>
    </source>
</evidence>
<dbReference type="FunFam" id="1.20.1270.10:FF:000003">
    <property type="entry name" value="heat shock cognate 71 kDa protein-like"/>
    <property type="match status" value="1"/>
</dbReference>
<keyword evidence="2" id="KW-0547">Nucleotide-binding</keyword>
<dbReference type="InterPro" id="IPR029048">
    <property type="entry name" value="HSP70_C_sf"/>
</dbReference>
<dbReference type="OrthoDB" id="6769030at2759"/>
<evidence type="ECO:0008006" key="6">
    <source>
        <dbReference type="Google" id="ProtNLM"/>
    </source>
</evidence>
<dbReference type="Gene3D" id="1.20.1270.10">
    <property type="match status" value="1"/>
</dbReference>
<keyword evidence="3" id="KW-0067">ATP-binding</keyword>
<dbReference type="InterPro" id="IPR013126">
    <property type="entry name" value="Hsp_70_fam"/>
</dbReference>
<evidence type="ECO:0000256" key="2">
    <source>
        <dbReference type="ARBA" id="ARBA00022741"/>
    </source>
</evidence>